<evidence type="ECO:0000259" key="3">
    <source>
        <dbReference type="PROSITE" id="PS50112"/>
    </source>
</evidence>
<dbReference type="SUPFAM" id="SSF55785">
    <property type="entry name" value="PYP-like sensor domain (PAS domain)"/>
    <property type="match status" value="1"/>
</dbReference>
<dbReference type="InterPro" id="IPR000160">
    <property type="entry name" value="GGDEF_dom"/>
</dbReference>
<protein>
    <submittedName>
        <fullName evidence="5">GGDEF domain-containing protein</fullName>
    </submittedName>
</protein>
<feature type="compositionally biased region" description="Basic and acidic residues" evidence="1">
    <location>
        <begin position="170"/>
        <end position="183"/>
    </location>
</feature>
<feature type="region of interest" description="Disordered" evidence="1">
    <location>
        <begin position="159"/>
        <end position="186"/>
    </location>
</feature>
<evidence type="ECO:0000313" key="6">
    <source>
        <dbReference type="Proteomes" id="UP000288096"/>
    </source>
</evidence>
<dbReference type="SMART" id="SM00267">
    <property type="entry name" value="GGDEF"/>
    <property type="match status" value="1"/>
</dbReference>
<keyword evidence="2" id="KW-1133">Transmembrane helix</keyword>
<evidence type="ECO:0000313" key="5">
    <source>
        <dbReference type="EMBL" id="GBC61870.1"/>
    </source>
</evidence>
<dbReference type="AlphaFoldDB" id="A0A401FY34"/>
<organism evidence="5 6">
    <name type="scientific">Desulfonema ishimotonii</name>
    <dbReference type="NCBI Taxonomy" id="45657"/>
    <lineage>
        <taxon>Bacteria</taxon>
        <taxon>Pseudomonadati</taxon>
        <taxon>Thermodesulfobacteriota</taxon>
        <taxon>Desulfobacteria</taxon>
        <taxon>Desulfobacterales</taxon>
        <taxon>Desulfococcaceae</taxon>
        <taxon>Desulfonema</taxon>
    </lineage>
</organism>
<dbReference type="SUPFAM" id="SSF55073">
    <property type="entry name" value="Nucleotide cyclase"/>
    <property type="match status" value="1"/>
</dbReference>
<proteinExistence type="predicted"/>
<dbReference type="EMBL" id="BEXT01000001">
    <property type="protein sequence ID" value="GBC61870.1"/>
    <property type="molecule type" value="Genomic_DNA"/>
</dbReference>
<feature type="transmembrane region" description="Helical" evidence="2">
    <location>
        <begin position="6"/>
        <end position="28"/>
    </location>
</feature>
<dbReference type="PROSITE" id="PS50887">
    <property type="entry name" value="GGDEF"/>
    <property type="match status" value="1"/>
</dbReference>
<dbReference type="Gene3D" id="3.30.70.270">
    <property type="match status" value="1"/>
</dbReference>
<dbReference type="NCBIfam" id="TIGR00254">
    <property type="entry name" value="GGDEF"/>
    <property type="match status" value="1"/>
</dbReference>
<name>A0A401FY34_9BACT</name>
<reference evidence="6" key="1">
    <citation type="submission" date="2017-11" db="EMBL/GenBank/DDBJ databases">
        <authorList>
            <person name="Watanabe M."/>
            <person name="Kojima H."/>
        </authorList>
    </citation>
    <scope>NUCLEOTIDE SEQUENCE [LARGE SCALE GENOMIC DNA]</scope>
    <source>
        <strain evidence="6">Tokyo 01</strain>
    </source>
</reference>
<accession>A0A401FY34</accession>
<feature type="domain" description="GGDEF" evidence="4">
    <location>
        <begin position="211"/>
        <end position="329"/>
    </location>
</feature>
<dbReference type="Pfam" id="PF00990">
    <property type="entry name" value="GGDEF"/>
    <property type="match status" value="1"/>
</dbReference>
<dbReference type="PROSITE" id="PS50112">
    <property type="entry name" value="PAS"/>
    <property type="match status" value="1"/>
</dbReference>
<dbReference type="InterPro" id="IPR000014">
    <property type="entry name" value="PAS"/>
</dbReference>
<evidence type="ECO:0000256" key="2">
    <source>
        <dbReference type="SAM" id="Phobius"/>
    </source>
</evidence>
<keyword evidence="2" id="KW-0472">Membrane</keyword>
<evidence type="ECO:0000256" key="1">
    <source>
        <dbReference type="SAM" id="MobiDB-lite"/>
    </source>
</evidence>
<dbReference type="OrthoDB" id="9759607at2"/>
<reference evidence="6" key="2">
    <citation type="submission" date="2019-01" db="EMBL/GenBank/DDBJ databases">
        <title>Genome sequence of Desulfonema ishimotonii strain Tokyo 01.</title>
        <authorList>
            <person name="Fukui M."/>
        </authorList>
    </citation>
    <scope>NUCLEOTIDE SEQUENCE [LARGE SCALE GENOMIC DNA]</scope>
    <source>
        <strain evidence="6">Tokyo 01</strain>
    </source>
</reference>
<comment type="caution">
    <text evidence="5">The sequence shown here is derived from an EMBL/GenBank/DDBJ whole genome shotgun (WGS) entry which is preliminary data.</text>
</comment>
<dbReference type="Gene3D" id="3.30.450.20">
    <property type="entry name" value="PAS domain"/>
    <property type="match status" value="1"/>
</dbReference>
<dbReference type="RefSeq" id="WP_124329102.1">
    <property type="nucleotide sequence ID" value="NZ_BEXT01000001.1"/>
</dbReference>
<dbReference type="CDD" id="cd01949">
    <property type="entry name" value="GGDEF"/>
    <property type="match status" value="1"/>
</dbReference>
<sequence>MISAHFMTFGTFALIFTVFIFCQSTLINRIRMISPRIREKNMSPELSEKEMTTLLSSLTDLILEIDHEGCITRIIPTQYAFQGYSAGQLTGCGLSDILRPENTRKCVRTIQQCLNRGEAMQCELHMEAENLWFDCTVSPLKPSGALVVAVPVAHIHTAPPPADPVGSRDITAEEPPHSRKNHDALTGLPNRKLLSDRLRHVLKRLRQKPDDRYFLLFIDLDRFRIINESLGHDVGDRILRRTARRLKASLRSVDTMARFGRDEFIILLDDLENDRDAFRLADRLQNDLATPFHIGSHEIFVSASIGIVRISPEYQSAAHIIRDAETAMY</sequence>
<dbReference type="PANTHER" id="PTHR44757">
    <property type="entry name" value="DIGUANYLATE CYCLASE DGCP"/>
    <property type="match status" value="1"/>
</dbReference>
<gene>
    <name evidence="5" type="ORF">DENIS_2832</name>
</gene>
<evidence type="ECO:0000259" key="4">
    <source>
        <dbReference type="PROSITE" id="PS50887"/>
    </source>
</evidence>
<keyword evidence="6" id="KW-1185">Reference proteome</keyword>
<feature type="domain" description="PAS" evidence="3">
    <location>
        <begin position="47"/>
        <end position="117"/>
    </location>
</feature>
<dbReference type="InterPro" id="IPR029787">
    <property type="entry name" value="Nucleotide_cyclase"/>
</dbReference>
<keyword evidence="2" id="KW-0812">Transmembrane</keyword>
<dbReference type="Proteomes" id="UP000288096">
    <property type="component" value="Unassembled WGS sequence"/>
</dbReference>
<dbReference type="InterPro" id="IPR052155">
    <property type="entry name" value="Biofilm_reg_signaling"/>
</dbReference>
<dbReference type="InterPro" id="IPR035965">
    <property type="entry name" value="PAS-like_dom_sf"/>
</dbReference>
<dbReference type="PANTHER" id="PTHR44757:SF2">
    <property type="entry name" value="BIOFILM ARCHITECTURE MAINTENANCE PROTEIN MBAA"/>
    <property type="match status" value="1"/>
</dbReference>
<dbReference type="InterPro" id="IPR043128">
    <property type="entry name" value="Rev_trsase/Diguanyl_cyclase"/>
</dbReference>